<evidence type="ECO:0000313" key="1">
    <source>
        <dbReference type="EMBL" id="BES81241.1"/>
    </source>
</evidence>
<reference evidence="1 2" key="1">
    <citation type="submission" date="2023-09" db="EMBL/GenBank/DDBJ databases">
        <title>Pyrofollis japonicus gen. nov. sp. nov., a novel member of the family Pyrodictiaceae isolated from the Iheya North hydrothermal field.</title>
        <authorList>
            <person name="Miyazaki U."/>
            <person name="Sanari M."/>
            <person name="Tame A."/>
            <person name="Kitajima M."/>
            <person name="Okamoto A."/>
            <person name="Sawayama S."/>
            <person name="Miyazaki J."/>
            <person name="Takai K."/>
            <person name="Nakagawa S."/>
        </authorList>
    </citation>
    <scope>NUCLEOTIDE SEQUENCE [LARGE SCALE GENOMIC DNA]</scope>
    <source>
        <strain evidence="1 2">AV2</strain>
    </source>
</reference>
<dbReference type="Proteomes" id="UP001341135">
    <property type="component" value="Chromosome"/>
</dbReference>
<sequence length="123" mass="13779">MSLSVVKESMDYLMVLHRQLDRCAELGTRFWIVDPKMPARDRLKAFIGCIWQLYYLARPVVGKKATIPESLGDSIAKLFEKLGGNEKGILAAAWNDANQALEQIVKALYLEGLLVRVSAISIE</sequence>
<evidence type="ECO:0000313" key="2">
    <source>
        <dbReference type="Proteomes" id="UP001341135"/>
    </source>
</evidence>
<dbReference type="EMBL" id="AP028907">
    <property type="protein sequence ID" value="BES81241.1"/>
    <property type="molecule type" value="Genomic_DNA"/>
</dbReference>
<keyword evidence="2" id="KW-1185">Reference proteome</keyword>
<dbReference type="RefSeq" id="WP_338252167.1">
    <property type="nucleotide sequence ID" value="NZ_AP028907.1"/>
</dbReference>
<name>A0ABN6ZLU4_9CREN</name>
<gene>
    <name evidence="1" type="ORF">PABY_08080</name>
</gene>
<dbReference type="GeneID" id="89288830"/>
<proteinExistence type="predicted"/>
<organism evidence="1 2">
    <name type="scientific">Pyrodictium abyssi</name>
    <dbReference type="NCBI Taxonomy" id="54256"/>
    <lineage>
        <taxon>Archaea</taxon>
        <taxon>Thermoproteota</taxon>
        <taxon>Thermoprotei</taxon>
        <taxon>Desulfurococcales</taxon>
        <taxon>Pyrodictiaceae</taxon>
        <taxon>Pyrodictium</taxon>
    </lineage>
</organism>
<protein>
    <submittedName>
        <fullName evidence="1">Uncharacterized protein</fullName>
    </submittedName>
</protein>
<accession>A0ABN6ZLU4</accession>